<accession>A0A0M9BSB6</accession>
<protein>
    <submittedName>
        <fullName evidence="1">Uncharacterized protein</fullName>
    </submittedName>
</protein>
<gene>
    <name evidence="1" type="ORF">AMS66_02700</name>
</gene>
<proteinExistence type="predicted"/>
<organism evidence="1 2">
    <name type="scientific">Paenibacillus xylanivorans</name>
    <dbReference type="NCBI Taxonomy" id="1705561"/>
    <lineage>
        <taxon>Bacteria</taxon>
        <taxon>Bacillati</taxon>
        <taxon>Bacillota</taxon>
        <taxon>Bacilli</taxon>
        <taxon>Bacillales</taxon>
        <taxon>Paenibacillaceae</taxon>
        <taxon>Paenibacillus</taxon>
    </lineage>
</organism>
<evidence type="ECO:0000313" key="2">
    <source>
        <dbReference type="Proteomes" id="UP000037688"/>
    </source>
</evidence>
<dbReference type="EMBL" id="LITU01000028">
    <property type="protein sequence ID" value="KOY18013.1"/>
    <property type="molecule type" value="Genomic_DNA"/>
</dbReference>
<reference evidence="1 2" key="1">
    <citation type="submission" date="2015-08" db="EMBL/GenBank/DDBJ databases">
        <title>Draft genome sequence of cellulolytic and xylanolytic Paenibacillus sp. A59, isolated from a decaying forest soil from Patagonia, Argentina.</title>
        <authorList>
            <person name="Ghio S."/>
            <person name="Caceres A.M."/>
            <person name="Talia P."/>
            <person name="Grasso D."/>
            <person name="Campos E."/>
        </authorList>
    </citation>
    <scope>NUCLEOTIDE SEQUENCE [LARGE SCALE GENOMIC DNA]</scope>
    <source>
        <strain evidence="1 2">A59</strain>
    </source>
</reference>
<sequence length="79" mass="9453">KYFLFFIEEKNKHYLNLINVQMQFVVKSSYDTEFEELIYGKDSGKKTFDFFEILVNDFYGDTLDANDLELVNDLLVTYI</sequence>
<dbReference type="Proteomes" id="UP000037688">
    <property type="component" value="Unassembled WGS sequence"/>
</dbReference>
<feature type="non-terminal residue" evidence="1">
    <location>
        <position position="1"/>
    </location>
</feature>
<feature type="non-terminal residue" evidence="1">
    <location>
        <position position="79"/>
    </location>
</feature>
<name>A0A0M9BSB6_9BACL</name>
<keyword evidence="2" id="KW-1185">Reference proteome</keyword>
<dbReference type="AlphaFoldDB" id="A0A0M9BSB6"/>
<evidence type="ECO:0000313" key="1">
    <source>
        <dbReference type="EMBL" id="KOY18013.1"/>
    </source>
</evidence>
<comment type="caution">
    <text evidence="1">The sequence shown here is derived from an EMBL/GenBank/DDBJ whole genome shotgun (WGS) entry which is preliminary data.</text>
</comment>